<dbReference type="SMART" id="SM00382">
    <property type="entry name" value="AAA"/>
    <property type="match status" value="1"/>
</dbReference>
<accession>A0ABX8MWY7</accession>
<reference evidence="2" key="1">
    <citation type="submission" date="2021-06" db="EMBL/GenBank/DDBJ databases">
        <title>Updating the genus Pseudomonas: Description of 43 new species and partition of the Pseudomonas putida group.</title>
        <authorList>
            <person name="Girard L."/>
            <person name="Lood C."/>
            <person name="Vandamme P."/>
            <person name="Rokni-Zadeh H."/>
            <person name="van Noort V."/>
            <person name="Hofte M."/>
            <person name="Lavigne R."/>
            <person name="De Mot R."/>
        </authorList>
    </citation>
    <scope>NUCLEOTIDE SEQUENCE</scope>
    <source>
        <strain evidence="2">CMR12a</strain>
    </source>
</reference>
<dbReference type="InterPro" id="IPR003959">
    <property type="entry name" value="ATPase_AAA_core"/>
</dbReference>
<dbReference type="InterPro" id="IPR051396">
    <property type="entry name" value="Bact_Antivir_Def_Nuclease"/>
</dbReference>
<keyword evidence="3" id="KW-1185">Reference proteome</keyword>
<dbReference type="InterPro" id="IPR003593">
    <property type="entry name" value="AAA+_ATPase"/>
</dbReference>
<keyword evidence="2" id="KW-0547">Nucleotide-binding</keyword>
<proteinExistence type="predicted"/>
<dbReference type="Pfam" id="PF13304">
    <property type="entry name" value="AAA_21"/>
    <property type="match status" value="1"/>
</dbReference>
<evidence type="ECO:0000259" key="1">
    <source>
        <dbReference type="SMART" id="SM00382"/>
    </source>
</evidence>
<feature type="domain" description="AAA+ ATPase" evidence="1">
    <location>
        <begin position="188"/>
        <end position="446"/>
    </location>
</feature>
<dbReference type="GO" id="GO:0005524">
    <property type="term" value="F:ATP binding"/>
    <property type="evidence" value="ECO:0007669"/>
    <property type="project" value="UniProtKB-KW"/>
</dbReference>
<keyword evidence="2" id="KW-0067">ATP-binding</keyword>
<evidence type="ECO:0000313" key="3">
    <source>
        <dbReference type="Proteomes" id="UP000693952"/>
    </source>
</evidence>
<dbReference type="EMBL" id="CP077074">
    <property type="protein sequence ID" value="QXH43148.1"/>
    <property type="molecule type" value="Genomic_DNA"/>
</dbReference>
<gene>
    <name evidence="2" type="ORF">KSS89_13300</name>
</gene>
<name>A0ABX8MWY7_9PSED</name>
<dbReference type="Proteomes" id="UP000693952">
    <property type="component" value="Chromosome"/>
</dbReference>
<sequence length="528" mass="59021">MSMTFIKLPLRGHFSKRAFNTAVLLPDNWDDFGYKTSFSLTVYDEKGAALLIGNLKIAFTGQNEGWSDDVIPSSFSRLGNEFYSLGQDSDYYQNLINNLEPATVSEILDALGDVAYIPERLQRVEKEKAFISSLLRVVNRTTITHQFAKILRGEAPLTPYDFYYVKPATERSAGLRLNFSVEPDSKPSSNMHILIGRNGVGKTTILNSMIDALVTPSKEKFANGHFFKIQPWLTDSLMGQDEFAGVVSVSFSAFDPFEPPPNQSDASAGMRYRYIGLKKKIENNQLHGWGLKTKDDLCADLAASLSSCLALQSKRFRWVNAIKKLESDYNFEEMNLLQLIADYEADWSESKEQFLAVSAKFFDRMSSGHAIVLLTITQLIETVEERTLVLIDEPESHLHPPLLSAFTRALSDLLTNRNAVAIVATHSPVVLQEVPKSCVSVISRTRLVATVDSPDSETFAENVGTLTRHVFGLEVNKSGFHELLALAVSNGMTFEEVEQQYSGQIGNEGQALLRSLTISRDRRWESDK</sequence>
<protein>
    <submittedName>
        <fullName evidence="2">ATP-binding protein</fullName>
    </submittedName>
</protein>
<dbReference type="PANTHER" id="PTHR43581">
    <property type="entry name" value="ATP/GTP PHOSPHATASE"/>
    <property type="match status" value="1"/>
</dbReference>
<dbReference type="PANTHER" id="PTHR43581:SF2">
    <property type="entry name" value="EXCINUCLEASE ATPASE SUBUNIT"/>
    <property type="match status" value="1"/>
</dbReference>
<organism evidence="2 3">
    <name type="scientific">Pseudomonas sessilinigenes</name>
    <dbReference type="NCBI Taxonomy" id="658629"/>
    <lineage>
        <taxon>Bacteria</taxon>
        <taxon>Pseudomonadati</taxon>
        <taxon>Pseudomonadota</taxon>
        <taxon>Gammaproteobacteria</taxon>
        <taxon>Pseudomonadales</taxon>
        <taxon>Pseudomonadaceae</taxon>
        <taxon>Pseudomonas</taxon>
    </lineage>
</organism>
<evidence type="ECO:0000313" key="2">
    <source>
        <dbReference type="EMBL" id="QXH43148.1"/>
    </source>
</evidence>